<sequence length="101" mass="11374">MDVELSYPVFIQFFIRSQTVFYLKSKPKDWIGLFTIRSRSSLGPGYTVRFRIKPNNPDQIASPTIKKSPAATNRVMFLTSECGYISGFVVGCRLFIGILGS</sequence>
<organism evidence="1 2">
    <name type="scientific">Linum trigynum</name>
    <dbReference type="NCBI Taxonomy" id="586398"/>
    <lineage>
        <taxon>Eukaryota</taxon>
        <taxon>Viridiplantae</taxon>
        <taxon>Streptophyta</taxon>
        <taxon>Embryophyta</taxon>
        <taxon>Tracheophyta</taxon>
        <taxon>Spermatophyta</taxon>
        <taxon>Magnoliopsida</taxon>
        <taxon>eudicotyledons</taxon>
        <taxon>Gunneridae</taxon>
        <taxon>Pentapetalae</taxon>
        <taxon>rosids</taxon>
        <taxon>fabids</taxon>
        <taxon>Malpighiales</taxon>
        <taxon>Linaceae</taxon>
        <taxon>Linum</taxon>
    </lineage>
</organism>
<proteinExistence type="predicted"/>
<dbReference type="Proteomes" id="UP001497516">
    <property type="component" value="Chromosome 2"/>
</dbReference>
<evidence type="ECO:0000313" key="2">
    <source>
        <dbReference type="Proteomes" id="UP001497516"/>
    </source>
</evidence>
<protein>
    <submittedName>
        <fullName evidence="1">Uncharacterized protein</fullName>
    </submittedName>
</protein>
<keyword evidence="2" id="KW-1185">Reference proteome</keyword>
<dbReference type="AlphaFoldDB" id="A0AAV2D706"/>
<evidence type="ECO:0000313" key="1">
    <source>
        <dbReference type="EMBL" id="CAL1367567.1"/>
    </source>
</evidence>
<reference evidence="1 2" key="1">
    <citation type="submission" date="2024-04" db="EMBL/GenBank/DDBJ databases">
        <authorList>
            <person name="Fracassetti M."/>
        </authorList>
    </citation>
    <scope>NUCLEOTIDE SEQUENCE [LARGE SCALE GENOMIC DNA]</scope>
</reference>
<gene>
    <name evidence="1" type="ORF">LTRI10_LOCUS11168</name>
</gene>
<accession>A0AAV2D706</accession>
<dbReference type="EMBL" id="OZ034815">
    <property type="protein sequence ID" value="CAL1367567.1"/>
    <property type="molecule type" value="Genomic_DNA"/>
</dbReference>
<name>A0AAV2D706_9ROSI</name>